<evidence type="ECO:0000259" key="1">
    <source>
        <dbReference type="PROSITE" id="PS51352"/>
    </source>
</evidence>
<proteinExistence type="predicted"/>
<name>A0A9X1CC22_9FLAO</name>
<dbReference type="EMBL" id="JAUSUU010000005">
    <property type="protein sequence ID" value="MDQ0335409.1"/>
    <property type="molecule type" value="Genomic_DNA"/>
</dbReference>
<accession>A0A9X1CC22</accession>
<dbReference type="InterPro" id="IPR013740">
    <property type="entry name" value="Redoxin"/>
</dbReference>
<evidence type="ECO:0000313" key="4">
    <source>
        <dbReference type="Proteomes" id="UP001138672"/>
    </source>
</evidence>
<evidence type="ECO:0000313" key="5">
    <source>
        <dbReference type="Proteomes" id="UP001231587"/>
    </source>
</evidence>
<evidence type="ECO:0000313" key="2">
    <source>
        <dbReference type="EMBL" id="MBP1839810.1"/>
    </source>
</evidence>
<dbReference type="EMBL" id="JAGGJQ010000004">
    <property type="protein sequence ID" value="MBP1839810.1"/>
    <property type="molecule type" value="Genomic_DNA"/>
</dbReference>
<gene>
    <name evidence="2" type="ORF">J2Z56_001734</name>
    <name evidence="3" type="ORF">J2Z57_001857</name>
</gene>
<dbReference type="InterPro" id="IPR013766">
    <property type="entry name" value="Thioredoxin_domain"/>
</dbReference>
<organism evidence="2 4">
    <name type="scientific">Formosa algae</name>
    <dbReference type="NCBI Taxonomy" id="225843"/>
    <lineage>
        <taxon>Bacteria</taxon>
        <taxon>Pseudomonadati</taxon>
        <taxon>Bacteroidota</taxon>
        <taxon>Flavobacteriia</taxon>
        <taxon>Flavobacteriales</taxon>
        <taxon>Flavobacteriaceae</taxon>
        <taxon>Formosa</taxon>
    </lineage>
</organism>
<dbReference type="PANTHER" id="PTHR42852:SF13">
    <property type="entry name" value="PROTEIN DIPZ"/>
    <property type="match status" value="1"/>
</dbReference>
<dbReference type="Pfam" id="PF08534">
    <property type="entry name" value="Redoxin"/>
    <property type="match status" value="1"/>
</dbReference>
<dbReference type="CDD" id="cd02966">
    <property type="entry name" value="TlpA_like_family"/>
    <property type="match status" value="1"/>
</dbReference>
<keyword evidence="5" id="KW-1185">Reference proteome</keyword>
<dbReference type="OrthoDB" id="616241at2"/>
<dbReference type="PROSITE" id="PS51352">
    <property type="entry name" value="THIOREDOXIN_2"/>
    <property type="match status" value="1"/>
</dbReference>
<sequence>MRYFLLLCLALCLCNCKESQPEKLKKGMWRATLETQDNEMLPFNFEVINDTVLTIFNAEEHINVDEITYTKDSITIKPPVFEGYIKAKRMDANTIQGEFIIEGLDRTMFFKAEYGHANRFETSQDAVVNAEGVWETVFSPDSPEDMYLGKGIFKQEGNKVTGTFRTTTGDYRFLEGAIEGKTMKLSAFDGAHAFLFTAEVGDSIMTGTFYSGNHYKEPFTAKRNAEFELADADSLTFLKPGYDALAFSFPDHTGKMVSLSDEQFKDKVVVVQLMGSWCPNCLDESKYFVEYLKTHTSQDIAFVGLAFEYAKTEAKAFQNIERLKTRLGIPYPVLLAQYGSTDKAAAQEKLPMLNHVLSYPTAIYVDKNGKVRKIHTGFNGPATGDLYEDYKAEFESFISKLLNE</sequence>
<dbReference type="SUPFAM" id="SSF52833">
    <property type="entry name" value="Thioredoxin-like"/>
    <property type="match status" value="1"/>
</dbReference>
<dbReference type="Proteomes" id="UP001138672">
    <property type="component" value="Unassembled WGS sequence"/>
</dbReference>
<dbReference type="RefSeq" id="WP_057783220.1">
    <property type="nucleotide sequence ID" value="NZ_JAGGJQ010000004.1"/>
</dbReference>
<feature type="domain" description="Thioredoxin" evidence="1">
    <location>
        <begin position="238"/>
        <end position="403"/>
    </location>
</feature>
<dbReference type="AlphaFoldDB" id="A0A9X1CC22"/>
<dbReference type="PANTHER" id="PTHR42852">
    <property type="entry name" value="THIOL:DISULFIDE INTERCHANGE PROTEIN DSBE"/>
    <property type="match status" value="1"/>
</dbReference>
<comment type="caution">
    <text evidence="2">The sequence shown here is derived from an EMBL/GenBank/DDBJ whole genome shotgun (WGS) entry which is preliminary data.</text>
</comment>
<dbReference type="GO" id="GO:0016491">
    <property type="term" value="F:oxidoreductase activity"/>
    <property type="evidence" value="ECO:0007669"/>
    <property type="project" value="InterPro"/>
</dbReference>
<dbReference type="InterPro" id="IPR050553">
    <property type="entry name" value="Thioredoxin_ResA/DsbE_sf"/>
</dbReference>
<protein>
    <submittedName>
        <fullName evidence="2">Peroxiredoxin</fullName>
    </submittedName>
</protein>
<dbReference type="InterPro" id="IPR036249">
    <property type="entry name" value="Thioredoxin-like_sf"/>
</dbReference>
<reference evidence="2" key="1">
    <citation type="submission" date="2021-03" db="EMBL/GenBank/DDBJ databases">
        <title>Genomic Encyclopedia of Type Strains, Phase IV (KMG-IV): sequencing the most valuable type-strain genomes for metagenomic binning, comparative biology and taxonomic classification.</title>
        <authorList>
            <person name="Goeker M."/>
        </authorList>
    </citation>
    <scope>NUCLEOTIDE SEQUENCE</scope>
    <source>
        <strain evidence="2">DSM 15523</strain>
        <strain evidence="3 5">DSM 16476</strain>
    </source>
</reference>
<dbReference type="Gene3D" id="3.40.30.10">
    <property type="entry name" value="Glutaredoxin"/>
    <property type="match status" value="1"/>
</dbReference>
<evidence type="ECO:0000313" key="3">
    <source>
        <dbReference type="EMBL" id="MDQ0335409.1"/>
    </source>
</evidence>
<dbReference type="Proteomes" id="UP001231587">
    <property type="component" value="Unassembled WGS sequence"/>
</dbReference>